<evidence type="ECO:0000259" key="1">
    <source>
        <dbReference type="Pfam" id="PF07589"/>
    </source>
</evidence>
<proteinExistence type="predicted"/>
<dbReference type="InterPro" id="IPR013424">
    <property type="entry name" value="Ice-binding_C"/>
</dbReference>
<comment type="caution">
    <text evidence="2">The sequence shown here is derived from an EMBL/GenBank/DDBJ whole genome shotgun (WGS) entry which is preliminary data.</text>
</comment>
<evidence type="ECO:0000313" key="2">
    <source>
        <dbReference type="EMBL" id="KKM73240.1"/>
    </source>
</evidence>
<accession>A0A0F9M979</accession>
<name>A0A0F9M979_9ZZZZ</name>
<dbReference type="AlphaFoldDB" id="A0A0F9M979"/>
<reference evidence="2" key="1">
    <citation type="journal article" date="2015" name="Nature">
        <title>Complex archaea that bridge the gap between prokaryotes and eukaryotes.</title>
        <authorList>
            <person name="Spang A."/>
            <person name="Saw J.H."/>
            <person name="Jorgensen S.L."/>
            <person name="Zaremba-Niedzwiedzka K."/>
            <person name="Martijn J."/>
            <person name="Lind A.E."/>
            <person name="van Eijk R."/>
            <person name="Schleper C."/>
            <person name="Guy L."/>
            <person name="Ettema T.J."/>
        </authorList>
    </citation>
    <scope>NUCLEOTIDE SEQUENCE</scope>
</reference>
<sequence>MLRIGLVCQAWRSAAGARGIVPTISFLGPRKIGSALACPCARSSPGVLIGGDWDGAEGRRPRRLPEEATALRVRRETGKGRAMNRRQARLAAVVVMLSAMSAARGSVVNPPPDPPDWWNTEATLHAYAWWEDDIQRELGPYTPVYPSGDAAHWDSDFLDPSLVPVLCGGEDSWAVVIGMDNTGWGDSYKQIFFLFTGTTTDLVNPPSGLGFAIVPLPSGEFVGSTRATNNGDGTWEYRVEGEVSPPSSAFAMVFDVPGLTSVTNVWAGENIPEPAALSILALGGMALIARRRRSP</sequence>
<feature type="domain" description="Ice-binding protein C-terminal" evidence="1">
    <location>
        <begin position="271"/>
        <end position="293"/>
    </location>
</feature>
<dbReference type="EMBL" id="LAZR01009332">
    <property type="protein sequence ID" value="KKM73240.1"/>
    <property type="molecule type" value="Genomic_DNA"/>
</dbReference>
<gene>
    <name evidence="2" type="ORF">LCGC14_1412510</name>
</gene>
<protein>
    <recommendedName>
        <fullName evidence="1">Ice-binding protein C-terminal domain-containing protein</fullName>
    </recommendedName>
</protein>
<organism evidence="2">
    <name type="scientific">marine sediment metagenome</name>
    <dbReference type="NCBI Taxonomy" id="412755"/>
    <lineage>
        <taxon>unclassified sequences</taxon>
        <taxon>metagenomes</taxon>
        <taxon>ecological metagenomes</taxon>
    </lineage>
</organism>
<dbReference type="NCBIfam" id="TIGR02595">
    <property type="entry name" value="PEP_CTERM"/>
    <property type="match status" value="1"/>
</dbReference>
<dbReference type="Pfam" id="PF07589">
    <property type="entry name" value="PEP-CTERM"/>
    <property type="match status" value="1"/>
</dbReference>